<dbReference type="GO" id="GO:0046872">
    <property type="term" value="F:metal ion binding"/>
    <property type="evidence" value="ECO:0007669"/>
    <property type="project" value="UniProtKB-KW"/>
</dbReference>
<feature type="compositionally biased region" description="Polar residues" evidence="8">
    <location>
        <begin position="514"/>
        <end position="523"/>
    </location>
</feature>
<dbReference type="GO" id="GO:0005634">
    <property type="term" value="C:nucleus"/>
    <property type="evidence" value="ECO:0007669"/>
    <property type="project" value="UniProtKB-SubCell"/>
</dbReference>
<evidence type="ECO:0000256" key="3">
    <source>
        <dbReference type="ARBA" id="ARBA00006958"/>
    </source>
</evidence>
<feature type="domain" description="DDE Tnp4" evidence="9">
    <location>
        <begin position="112"/>
        <end position="276"/>
    </location>
</feature>
<comment type="cofactor">
    <cofactor evidence="1">
        <name>a divalent metal cation</name>
        <dbReference type="ChEBI" id="CHEBI:60240"/>
    </cofactor>
</comment>
<proteinExistence type="inferred from homology"/>
<keyword evidence="5" id="KW-0479">Metal-binding</keyword>
<dbReference type="AlphaFoldDB" id="A0ABD2WA75"/>
<comment type="caution">
    <text evidence="10">The sequence shown here is derived from an EMBL/GenBank/DDBJ whole genome shotgun (WGS) entry which is preliminary data.</text>
</comment>
<dbReference type="InterPro" id="IPR027806">
    <property type="entry name" value="HARBI1_dom"/>
</dbReference>
<dbReference type="Proteomes" id="UP001627154">
    <property type="component" value="Unassembled WGS sequence"/>
</dbReference>
<evidence type="ECO:0000256" key="2">
    <source>
        <dbReference type="ARBA" id="ARBA00004123"/>
    </source>
</evidence>
<protein>
    <recommendedName>
        <fullName evidence="9">DDE Tnp4 domain-containing protein</fullName>
    </recommendedName>
</protein>
<dbReference type="GO" id="GO:0004518">
    <property type="term" value="F:nuclease activity"/>
    <property type="evidence" value="ECO:0007669"/>
    <property type="project" value="UniProtKB-KW"/>
</dbReference>
<evidence type="ECO:0000313" key="11">
    <source>
        <dbReference type="Proteomes" id="UP001627154"/>
    </source>
</evidence>
<feature type="compositionally biased region" description="Acidic residues" evidence="8">
    <location>
        <begin position="355"/>
        <end position="372"/>
    </location>
</feature>
<comment type="subcellular location">
    <subcellularLocation>
        <location evidence="2">Nucleus</location>
    </subcellularLocation>
</comment>
<evidence type="ECO:0000256" key="4">
    <source>
        <dbReference type="ARBA" id="ARBA00022722"/>
    </source>
</evidence>
<dbReference type="PANTHER" id="PTHR22930:SF269">
    <property type="entry name" value="NUCLEASE HARBI1-LIKE PROTEIN"/>
    <property type="match status" value="1"/>
</dbReference>
<comment type="similarity">
    <text evidence="3">Belongs to the HARBI1 family.</text>
</comment>
<feature type="region of interest" description="Disordered" evidence="8">
    <location>
        <begin position="355"/>
        <end position="401"/>
    </location>
</feature>
<evidence type="ECO:0000259" key="9">
    <source>
        <dbReference type="Pfam" id="PF13359"/>
    </source>
</evidence>
<accession>A0ABD2WA75</accession>
<dbReference type="PANTHER" id="PTHR22930">
    <property type="match status" value="1"/>
</dbReference>
<dbReference type="Pfam" id="PF13359">
    <property type="entry name" value="DDE_Tnp_4"/>
    <property type="match status" value="1"/>
</dbReference>
<evidence type="ECO:0000256" key="8">
    <source>
        <dbReference type="SAM" id="MobiDB-lite"/>
    </source>
</evidence>
<feature type="compositionally biased region" description="Basic and acidic residues" evidence="8">
    <location>
        <begin position="524"/>
        <end position="536"/>
    </location>
</feature>
<evidence type="ECO:0000313" key="10">
    <source>
        <dbReference type="EMBL" id="KAL3389807.1"/>
    </source>
</evidence>
<keyword evidence="4" id="KW-0540">Nuclease</keyword>
<feature type="region of interest" description="Disordered" evidence="8">
    <location>
        <begin position="416"/>
        <end position="442"/>
    </location>
</feature>
<evidence type="ECO:0000256" key="5">
    <source>
        <dbReference type="ARBA" id="ARBA00022723"/>
    </source>
</evidence>
<gene>
    <name evidence="10" type="ORF">TKK_015170</name>
</gene>
<feature type="compositionally biased region" description="Basic and acidic residues" evidence="8">
    <location>
        <begin position="373"/>
        <end position="401"/>
    </location>
</feature>
<keyword evidence="6" id="KW-0378">Hydrolase</keyword>
<feature type="region of interest" description="Disordered" evidence="8">
    <location>
        <begin position="624"/>
        <end position="648"/>
    </location>
</feature>
<reference evidence="10 11" key="1">
    <citation type="journal article" date="2024" name="bioRxiv">
        <title>A reference genome for Trichogramma kaykai: A tiny desert-dwelling parasitoid wasp with competing sex-ratio distorters.</title>
        <authorList>
            <person name="Culotta J."/>
            <person name="Lindsey A.R."/>
        </authorList>
    </citation>
    <scope>NUCLEOTIDE SEQUENCE [LARGE SCALE GENOMIC DNA]</scope>
    <source>
        <strain evidence="10 11">KSX58</strain>
    </source>
</reference>
<keyword evidence="11" id="KW-1185">Reference proteome</keyword>
<evidence type="ECO:0000256" key="6">
    <source>
        <dbReference type="ARBA" id="ARBA00022801"/>
    </source>
</evidence>
<keyword evidence="7" id="KW-0539">Nucleus</keyword>
<evidence type="ECO:0000256" key="7">
    <source>
        <dbReference type="ARBA" id="ARBA00023242"/>
    </source>
</evidence>
<feature type="compositionally biased region" description="Low complexity" evidence="8">
    <location>
        <begin position="416"/>
        <end position="427"/>
    </location>
</feature>
<dbReference type="InterPro" id="IPR045249">
    <property type="entry name" value="HARBI1-like"/>
</dbReference>
<evidence type="ECO:0000256" key="1">
    <source>
        <dbReference type="ARBA" id="ARBA00001968"/>
    </source>
</evidence>
<sequence>MRMDVDTFDYILSKIERYLVKKWCNLHTDPILPEQRLVVCIRFLATGHTYSQLSFSFRMGVSTVQKIVIEVMDVIWKILFPVHMPIPTRDHFMKIAEQFHAKWGFPHCLGSIDGRHVRIKKPSKSFAKYYNYKNFFSVVFQACVDANYKYICIDVGGCGSQSDGCTYRFSTLKRAIDEKKLKIPAMKRIKNSTCEIPFFFVGDGAYPLSNNLMKPFPGKKLSRDQILFNRKLSRARAVVENAFGYTCQKWRIFYTTIQTSPITVNKLIKSTCLLHNIIIDREGCIKKLLLQLTHLKRLKKQIFLVMTLKVKNNYCDNSNYVYISRLPTNVNSVCIEELNTAIPENPEGNLVDLFSDEAEEGGGGDDYGDDYSDDHGDEHGDDHGDDHGFEKEKEIESEKEEASLLNNAWLDMPNFKKPSKKFSSPPSTQRKRSASQDKYEFDEDQLIETSGKNAVANNIRFFQTLIPHVLEIEADDILEFRNEVHGIVQSYAHPTSNGKKKRKKIDSNEIINLTRSSDSNQVQNKKEKDEDKENMKKKIRSLQQKVKELTKDNSKRLTDCNNYGSEHVRFNPPVYGTSFDRQFYASTHPSTMTCSTNHYDMPTYSPLPLISSAVLNRPNLCVQPNQPMSSLPRSSSAAPDLPSSQETVVHNHHSYSPWPFPISNSLLPKARDHNCQLLPKAQDHNRQLLPKAQGHNRHFFITAQGHNRHFLIRAQGHNRHFFTKARGHDRLLPPPARDRDRRHQQKILHFRQALHQGRIVSMADSMKTKNL</sequence>
<dbReference type="EMBL" id="JBJJXI010000122">
    <property type="protein sequence ID" value="KAL3389807.1"/>
    <property type="molecule type" value="Genomic_DNA"/>
</dbReference>
<name>A0ABD2WA75_9HYME</name>
<organism evidence="10 11">
    <name type="scientific">Trichogramma kaykai</name>
    <dbReference type="NCBI Taxonomy" id="54128"/>
    <lineage>
        <taxon>Eukaryota</taxon>
        <taxon>Metazoa</taxon>
        <taxon>Ecdysozoa</taxon>
        <taxon>Arthropoda</taxon>
        <taxon>Hexapoda</taxon>
        <taxon>Insecta</taxon>
        <taxon>Pterygota</taxon>
        <taxon>Neoptera</taxon>
        <taxon>Endopterygota</taxon>
        <taxon>Hymenoptera</taxon>
        <taxon>Apocrita</taxon>
        <taxon>Proctotrupomorpha</taxon>
        <taxon>Chalcidoidea</taxon>
        <taxon>Trichogrammatidae</taxon>
        <taxon>Trichogramma</taxon>
    </lineage>
</organism>
<dbReference type="GO" id="GO:0016787">
    <property type="term" value="F:hydrolase activity"/>
    <property type="evidence" value="ECO:0007669"/>
    <property type="project" value="UniProtKB-KW"/>
</dbReference>
<feature type="region of interest" description="Disordered" evidence="8">
    <location>
        <begin position="514"/>
        <end position="537"/>
    </location>
</feature>